<dbReference type="GO" id="GO:0016301">
    <property type="term" value="F:kinase activity"/>
    <property type="evidence" value="ECO:0007669"/>
    <property type="project" value="UniProtKB-KW"/>
</dbReference>
<dbReference type="Gene3D" id="3.90.1200.10">
    <property type="match status" value="1"/>
</dbReference>
<dbReference type="InterPro" id="IPR011009">
    <property type="entry name" value="Kinase-like_dom_sf"/>
</dbReference>
<protein>
    <submittedName>
        <fullName evidence="2">Predicted kinase, aminoglycoside phosphotransferase (APT) family</fullName>
    </submittedName>
</protein>
<feature type="domain" description="Aminoglycoside phosphotransferase" evidence="1">
    <location>
        <begin position="43"/>
        <end position="264"/>
    </location>
</feature>
<dbReference type="Pfam" id="PF01636">
    <property type="entry name" value="APH"/>
    <property type="match status" value="1"/>
</dbReference>
<dbReference type="Proteomes" id="UP000186132">
    <property type="component" value="Unassembled WGS sequence"/>
</dbReference>
<evidence type="ECO:0000259" key="1">
    <source>
        <dbReference type="Pfam" id="PF01636"/>
    </source>
</evidence>
<dbReference type="RefSeq" id="WP_073391442.1">
    <property type="nucleotide sequence ID" value="NZ_FQVU01000004.1"/>
</dbReference>
<keyword evidence="3" id="KW-1185">Reference proteome</keyword>
<dbReference type="EMBL" id="FQVU01000004">
    <property type="protein sequence ID" value="SHH07201.1"/>
    <property type="molecule type" value="Genomic_DNA"/>
</dbReference>
<dbReference type="AlphaFoldDB" id="A0A1M5Q0A0"/>
<dbReference type="STRING" id="1206085.SAMN05443575_3247"/>
<keyword evidence="2" id="KW-0418">Kinase</keyword>
<dbReference type="PANTHER" id="PTHR47829">
    <property type="entry name" value="HYDROLASE, PUTATIVE (AFU_ORTHOLOGUE AFUA_1G12880)-RELATED"/>
    <property type="match status" value="1"/>
</dbReference>
<dbReference type="OrthoDB" id="3806873at2"/>
<dbReference type="InterPro" id="IPR041726">
    <property type="entry name" value="ACAD10_11_N"/>
</dbReference>
<reference evidence="2 3" key="1">
    <citation type="submission" date="2016-11" db="EMBL/GenBank/DDBJ databases">
        <authorList>
            <person name="Jaros S."/>
            <person name="Januszkiewicz K."/>
            <person name="Wedrychowicz H."/>
        </authorList>
    </citation>
    <scope>NUCLEOTIDE SEQUENCE [LARGE SCALE GENOMIC DNA]</scope>
    <source>
        <strain evidence="2 3">DSM 45627</strain>
    </source>
</reference>
<gene>
    <name evidence="2" type="ORF">SAMN05443575_3247</name>
</gene>
<dbReference type="PANTHER" id="PTHR47829:SF1">
    <property type="entry name" value="HAD FAMILY PHOSPHATASE"/>
    <property type="match status" value="1"/>
</dbReference>
<keyword evidence="2" id="KW-0808">Transferase</keyword>
<name>A0A1M5Q0A0_9ACTN</name>
<accession>A0A1M5Q0A0</accession>
<dbReference type="InterPro" id="IPR052898">
    <property type="entry name" value="ACAD10-like"/>
</dbReference>
<sequence>MEAPTERVDAAATLDDDAQRWPELGPWLAGAGVEVAEPLTPTLIVGGRSNLTYRLDDAAGRRLVLRRPPLRDVLETAHDVGREYRIMAAVAAQGIPVPVMRALCPDPSVVGAPFYVMDFVDGTILASDADGAAWPATARGAASRCLVDVLARIHAVDVDAAGLGGLGRRENYIARQLARWQRQYSESSTRDIPTMSELYRTLVAAVPAQRFTALVHGDYRFGNVMIDEAGDVRAVLDWELAALGDPLADLGWLLATWREPGEPEGFESPTGQPGFLSRAEVVQRYEAVSGREVGDVSFYMCFALWRLACISEGVFARYRSGAMDGAASQGRVFGELVYDLSEAALHLMNAS</sequence>
<dbReference type="InterPro" id="IPR002575">
    <property type="entry name" value="Aminoglycoside_PTrfase"/>
</dbReference>
<proteinExistence type="predicted"/>
<organism evidence="2 3">
    <name type="scientific">Jatrophihabitans endophyticus</name>
    <dbReference type="NCBI Taxonomy" id="1206085"/>
    <lineage>
        <taxon>Bacteria</taxon>
        <taxon>Bacillati</taxon>
        <taxon>Actinomycetota</taxon>
        <taxon>Actinomycetes</taxon>
        <taxon>Jatrophihabitantales</taxon>
        <taxon>Jatrophihabitantaceae</taxon>
        <taxon>Jatrophihabitans</taxon>
    </lineage>
</organism>
<dbReference type="Gene3D" id="3.30.200.20">
    <property type="entry name" value="Phosphorylase Kinase, domain 1"/>
    <property type="match status" value="1"/>
</dbReference>
<dbReference type="CDD" id="cd05154">
    <property type="entry name" value="ACAD10_11_N-like"/>
    <property type="match status" value="1"/>
</dbReference>
<evidence type="ECO:0000313" key="3">
    <source>
        <dbReference type="Proteomes" id="UP000186132"/>
    </source>
</evidence>
<evidence type="ECO:0000313" key="2">
    <source>
        <dbReference type="EMBL" id="SHH07201.1"/>
    </source>
</evidence>
<dbReference type="SUPFAM" id="SSF56112">
    <property type="entry name" value="Protein kinase-like (PK-like)"/>
    <property type="match status" value="1"/>
</dbReference>